<feature type="region of interest" description="Adenylyl removase" evidence="7">
    <location>
        <begin position="1"/>
        <end position="456"/>
    </location>
</feature>
<dbReference type="Pfam" id="PF03710">
    <property type="entry name" value="GlnE"/>
    <property type="match status" value="2"/>
</dbReference>
<dbReference type="EC" id="2.7.7.42" evidence="7"/>
<keyword evidence="1 7" id="KW-0808">Transferase</keyword>
<evidence type="ECO:0000313" key="11">
    <source>
        <dbReference type="Proteomes" id="UP000315400"/>
    </source>
</evidence>
<feature type="domain" description="Glutamate-ammonia ligase adenylyltransferase repeated" evidence="8">
    <location>
        <begin position="46"/>
        <end position="293"/>
    </location>
</feature>
<feature type="domain" description="PII-uridylyltransferase/Glutamine-synthetase adenylyltransferase" evidence="9">
    <location>
        <begin position="837"/>
        <end position="939"/>
    </location>
</feature>
<dbReference type="Pfam" id="PF08335">
    <property type="entry name" value="GlnD_UR_UTase"/>
    <property type="match status" value="2"/>
</dbReference>
<evidence type="ECO:0000256" key="6">
    <source>
        <dbReference type="ARBA" id="ARBA00023268"/>
    </source>
</evidence>
<dbReference type="GO" id="GO:0005524">
    <property type="term" value="F:ATP binding"/>
    <property type="evidence" value="ECO:0007669"/>
    <property type="project" value="UniProtKB-UniRule"/>
</dbReference>
<dbReference type="GO" id="GO:0005829">
    <property type="term" value="C:cytosol"/>
    <property type="evidence" value="ECO:0007669"/>
    <property type="project" value="TreeGrafter"/>
</dbReference>
<dbReference type="Proteomes" id="UP000315400">
    <property type="component" value="Unassembled WGS sequence"/>
</dbReference>
<dbReference type="GO" id="GO:0008882">
    <property type="term" value="F:[glutamate-ammonia-ligase] adenylyltransferase activity"/>
    <property type="evidence" value="ECO:0007669"/>
    <property type="project" value="UniProtKB-UniRule"/>
</dbReference>
<dbReference type="InterPro" id="IPR023057">
    <property type="entry name" value="GlnE"/>
</dbReference>
<dbReference type="SUPFAM" id="SSF81301">
    <property type="entry name" value="Nucleotidyltransferase"/>
    <property type="match status" value="2"/>
</dbReference>
<dbReference type="PANTHER" id="PTHR30621:SF0">
    <property type="entry name" value="BIFUNCTIONAL GLUTAMINE SYNTHETASE ADENYLYLTRANSFERASE_ADENYLYL-REMOVING ENZYME"/>
    <property type="match status" value="1"/>
</dbReference>
<name>A0A540VQU8_9GAMM</name>
<proteinExistence type="inferred from homology"/>
<comment type="similarity">
    <text evidence="7">Belongs to the GlnE family.</text>
</comment>
<keyword evidence="2 7" id="KW-0548">Nucleotidyltransferase</keyword>
<dbReference type="HAMAP" id="MF_00802">
    <property type="entry name" value="GlnE"/>
    <property type="match status" value="1"/>
</dbReference>
<evidence type="ECO:0000259" key="9">
    <source>
        <dbReference type="Pfam" id="PF08335"/>
    </source>
</evidence>
<accession>A0A540VQU8</accession>
<dbReference type="EC" id="2.7.7.89" evidence="7"/>
<feature type="domain" description="PII-uridylyltransferase/Glutamine-synthetase adenylyltransferase" evidence="9">
    <location>
        <begin position="313"/>
        <end position="452"/>
    </location>
</feature>
<evidence type="ECO:0000256" key="1">
    <source>
        <dbReference type="ARBA" id="ARBA00022679"/>
    </source>
</evidence>
<evidence type="ECO:0000256" key="2">
    <source>
        <dbReference type="ARBA" id="ARBA00022695"/>
    </source>
</evidence>
<evidence type="ECO:0000259" key="8">
    <source>
        <dbReference type="Pfam" id="PF03710"/>
    </source>
</evidence>
<dbReference type="STRING" id="1260251.SPISAL_00640"/>
<dbReference type="GO" id="GO:0016874">
    <property type="term" value="F:ligase activity"/>
    <property type="evidence" value="ECO:0007669"/>
    <property type="project" value="UniProtKB-KW"/>
</dbReference>
<comment type="caution">
    <text evidence="10">The sequence shown here is derived from an EMBL/GenBank/DDBJ whole genome shotgun (WGS) entry which is preliminary data.</text>
</comment>
<organism evidence="10 11">
    <name type="scientific">Spiribacter salinus</name>
    <dbReference type="NCBI Taxonomy" id="1335746"/>
    <lineage>
        <taxon>Bacteria</taxon>
        <taxon>Pseudomonadati</taxon>
        <taxon>Pseudomonadota</taxon>
        <taxon>Gammaproteobacteria</taxon>
        <taxon>Chromatiales</taxon>
        <taxon>Ectothiorhodospiraceae</taxon>
        <taxon>Spiribacter</taxon>
    </lineage>
</organism>
<protein>
    <recommendedName>
        <fullName evidence="7">Bifunctional glutamine synthetase adenylyltransferase/adenylyl-removing enzyme</fullName>
    </recommendedName>
    <alternativeName>
        <fullName evidence="7">ATP:glutamine synthetase adenylyltransferase</fullName>
    </alternativeName>
    <alternativeName>
        <fullName evidence="7">ATase</fullName>
    </alternativeName>
    <domain>
        <recommendedName>
            <fullName evidence="7">Glutamine synthetase adenylyl-L-tyrosine phosphorylase</fullName>
            <ecNumber evidence="7">2.7.7.89</ecNumber>
        </recommendedName>
        <alternativeName>
            <fullName evidence="7">Adenylyl removase</fullName>
            <shortName evidence="7">AR</shortName>
            <shortName evidence="7">AT-N</shortName>
        </alternativeName>
    </domain>
    <domain>
        <recommendedName>
            <fullName evidence="7">Glutamine synthetase adenylyl transferase</fullName>
            <ecNumber evidence="7">2.7.7.42</ecNumber>
        </recommendedName>
        <alternativeName>
            <fullName evidence="7">Adenylyl transferase</fullName>
            <shortName evidence="7">AT</shortName>
            <shortName evidence="7">AT-C</shortName>
        </alternativeName>
    </domain>
</protein>
<reference evidence="10 11" key="1">
    <citation type="submission" date="2019-06" db="EMBL/GenBank/DDBJ databases">
        <title>Metagenome assembled Genome of Spiribacter salinus SL48-SHIP from the microbial mat of Salt Lake 48 (Novosibirsk region, Russia).</title>
        <authorList>
            <person name="Shipova A."/>
            <person name="Rozanov A.S."/>
            <person name="Bryanskaya A.V."/>
            <person name="Peltek S.E."/>
        </authorList>
    </citation>
    <scope>NUCLEOTIDE SEQUENCE [LARGE SCALE GENOMIC DNA]</scope>
    <source>
        <strain evidence="10">SL48-SHIP-2</strain>
    </source>
</reference>
<dbReference type="FunFam" id="1.20.120.330:FF:000005">
    <property type="entry name" value="Bifunctional glutamine synthetase adenylyltransferase/adenylyl-removing enzyme"/>
    <property type="match status" value="1"/>
</dbReference>
<dbReference type="CDD" id="cd05401">
    <property type="entry name" value="NT_GlnE_GlnD_like"/>
    <property type="match status" value="2"/>
</dbReference>
<feature type="domain" description="Glutamate-ammonia ligase adenylyltransferase repeated" evidence="8">
    <location>
        <begin position="570"/>
        <end position="820"/>
    </location>
</feature>
<evidence type="ECO:0000313" key="10">
    <source>
        <dbReference type="EMBL" id="TQE99131.1"/>
    </source>
</evidence>
<keyword evidence="4 7" id="KW-0067">ATP-binding</keyword>
<evidence type="ECO:0000256" key="4">
    <source>
        <dbReference type="ARBA" id="ARBA00022840"/>
    </source>
</evidence>
<dbReference type="GO" id="GO:0000820">
    <property type="term" value="P:regulation of glutamine family amino acid metabolic process"/>
    <property type="evidence" value="ECO:0007669"/>
    <property type="project" value="UniProtKB-UniRule"/>
</dbReference>
<dbReference type="SUPFAM" id="SSF81593">
    <property type="entry name" value="Nucleotidyltransferase substrate binding subunit/domain"/>
    <property type="match status" value="2"/>
</dbReference>
<dbReference type="InterPro" id="IPR043519">
    <property type="entry name" value="NT_sf"/>
</dbReference>
<gene>
    <name evidence="7 10" type="primary">glnE</name>
    <name evidence="10" type="ORF">FKY71_10260</name>
</gene>
<evidence type="ECO:0000256" key="7">
    <source>
        <dbReference type="HAMAP-Rule" id="MF_00802"/>
    </source>
</evidence>
<dbReference type="GO" id="GO:0000287">
    <property type="term" value="F:magnesium ion binding"/>
    <property type="evidence" value="ECO:0007669"/>
    <property type="project" value="UniProtKB-UniRule"/>
</dbReference>
<dbReference type="Gene3D" id="1.20.120.1510">
    <property type="match status" value="1"/>
</dbReference>
<keyword evidence="3 7" id="KW-0547">Nucleotide-binding</keyword>
<dbReference type="NCBIfam" id="NF008292">
    <property type="entry name" value="PRK11072.1"/>
    <property type="match status" value="1"/>
</dbReference>
<sequence>MDINRLPAPLQAALPDLPEPLQAPVEVALERLPEDAALPADDAVLAELPRVWAMSEFASRTCLRDPDVLLALTERGDLARSYKPGEYRERLRGDLEGIEAEADLHRVLRRFRAREMLRIAWRDLSGRGDLDETLHDLSALADVLIDEALHWLYARLCAQLGTPRDSAGNAEQMIVLGMGKLGGRELNFSSDIDLIFAFPEPGFTDGDKPKANEQFFLQLGRSLIAALDQQTPDGQCFRVDMRLRPYGESGPLAMSVPAMELYFLEQGREWERYALIKARVVAGDQAAGAELLETLSPFVYRKYLDYGALESLRDMKAMIAREVRRRRLADNVKLGRGGIREVEFIAQAFQLIRGGQEPALRERGLQPVLAYLADQALIPAHAQADLTAGYRYLRVIENRIQAMHDRQAHDLPTDELDQARLVLAMGEQDWASLRETLDDWRRRVQGHFDQVFVAPQQEDEAESTDVPDFADVWHDVLDDEGAQEVMAHQGFTDTDTALTRLQRFRDGSRVRALSDQGRTRLDRLMPMLLAAAAGSETPDDALDRLITLLDGIVRRTAYLALLNEHPMAVSQLVRLVAGSPWIARYLSLHPMLLDELLDPRTLYAPLSRDALLAEAQARMATADRDDLEQQMEILRQFKQTQVLRVAAADLAGAIPVMLVSDYLTDIAEVVLECVLPLAWRQVSQRYGEPLRADGEVADFGMLAYGKLGSFELGYGSDLDVVFLHDTVPAGTATTGEKPVEPAVFFARLAQRIIHILNTPTPGGILYEVDTRLRPSGQSGLLTTSLDAFAEYQRERAWTWEHQALVRARMVVGSEALCDAFRGVRREILKRPRDRAELREEVRRMRERMRKELGSRNRASFGLKQDRGGIADIEFMVQYGVLAGAFKCPGLLRYTDNIRLLDELERAGEYSSEQARTLADAYRHYRGLVHRLTLQEQSAEVPVNAVETSRSAVADVWSAVMELGAATNAEESRA</sequence>
<comment type="catalytic activity">
    <reaction evidence="7">
        <text>[glutamine synthetase]-L-tyrosine + ATP = [glutamine synthetase]-O(4)-(5'-adenylyl)-L-tyrosine + diphosphate</text>
        <dbReference type="Rhea" id="RHEA:18589"/>
        <dbReference type="Rhea" id="RHEA-COMP:10660"/>
        <dbReference type="Rhea" id="RHEA-COMP:10661"/>
        <dbReference type="ChEBI" id="CHEBI:30616"/>
        <dbReference type="ChEBI" id="CHEBI:33019"/>
        <dbReference type="ChEBI" id="CHEBI:46858"/>
        <dbReference type="ChEBI" id="CHEBI:83624"/>
        <dbReference type="EC" id="2.7.7.42"/>
    </reaction>
</comment>
<dbReference type="InterPro" id="IPR005190">
    <property type="entry name" value="GlnE_rpt_dom"/>
</dbReference>
<dbReference type="EMBL" id="VIFK01000090">
    <property type="protein sequence ID" value="TQE99131.1"/>
    <property type="molecule type" value="Genomic_DNA"/>
</dbReference>
<dbReference type="FunFam" id="3.30.460.10:FF:000009">
    <property type="entry name" value="Bifunctional glutamine synthetase adenylyltransferase/adenylyl-removing enzyme"/>
    <property type="match status" value="2"/>
</dbReference>
<dbReference type="PANTHER" id="PTHR30621">
    <property type="entry name" value="GLUTAMINE SYNTHETASE ADENYLYLTRANSFERASE"/>
    <property type="match status" value="1"/>
</dbReference>
<evidence type="ECO:0000256" key="5">
    <source>
        <dbReference type="ARBA" id="ARBA00022842"/>
    </source>
</evidence>
<feature type="region of interest" description="Adenylyl transferase" evidence="7">
    <location>
        <begin position="463"/>
        <end position="973"/>
    </location>
</feature>
<keyword evidence="5 7" id="KW-0460">Magnesium</keyword>
<keyword evidence="6 7" id="KW-0511">Multifunctional enzyme</keyword>
<evidence type="ECO:0000256" key="3">
    <source>
        <dbReference type="ARBA" id="ARBA00022741"/>
    </source>
</evidence>
<dbReference type="AlphaFoldDB" id="A0A540VQU8"/>
<dbReference type="GO" id="GO:0047388">
    <property type="term" value="F:[glutamine synthetase]-adenylyl-L-tyrosine phosphorylase activity"/>
    <property type="evidence" value="ECO:0007669"/>
    <property type="project" value="UniProtKB-EC"/>
</dbReference>
<dbReference type="Gene3D" id="3.30.460.10">
    <property type="entry name" value="Beta Polymerase, domain 2"/>
    <property type="match status" value="2"/>
</dbReference>
<dbReference type="InterPro" id="IPR013546">
    <property type="entry name" value="PII_UdlTrfase/GS_AdlTrfase"/>
</dbReference>
<dbReference type="Gene3D" id="1.20.120.330">
    <property type="entry name" value="Nucleotidyltransferases domain 2"/>
    <property type="match status" value="2"/>
</dbReference>
<keyword evidence="10" id="KW-0436">Ligase</keyword>
<comment type="function">
    <text evidence="7">Involved in the regulation of glutamine synthetase GlnA, a key enzyme in the process to assimilate ammonia. When cellular nitrogen levels are high, the C-terminal adenylyl transferase (AT) inactivates GlnA by covalent transfer of an adenylyl group from ATP to specific tyrosine residue of GlnA, thus reducing its activity. Conversely, when nitrogen levels are low, the N-terminal adenylyl removase (AR) activates GlnA by removing the adenylyl group by phosphorolysis, increasing its activity. The regulatory region of GlnE binds the signal transduction protein PII (GlnB) which indicates the nitrogen status of the cell.</text>
</comment>
<comment type="cofactor">
    <cofactor evidence="7">
        <name>Mg(2+)</name>
        <dbReference type="ChEBI" id="CHEBI:18420"/>
    </cofactor>
</comment>
<comment type="catalytic activity">
    <reaction evidence="7">
        <text>[glutamine synthetase]-O(4)-(5'-adenylyl)-L-tyrosine + phosphate = [glutamine synthetase]-L-tyrosine + ADP</text>
        <dbReference type="Rhea" id="RHEA:43716"/>
        <dbReference type="Rhea" id="RHEA-COMP:10660"/>
        <dbReference type="Rhea" id="RHEA-COMP:10661"/>
        <dbReference type="ChEBI" id="CHEBI:43474"/>
        <dbReference type="ChEBI" id="CHEBI:46858"/>
        <dbReference type="ChEBI" id="CHEBI:83624"/>
        <dbReference type="ChEBI" id="CHEBI:456216"/>
        <dbReference type="EC" id="2.7.7.89"/>
    </reaction>
</comment>